<reference evidence="1" key="2">
    <citation type="submission" date="2020-11" db="EMBL/GenBank/DDBJ databases">
        <authorList>
            <person name="McCartney M.A."/>
            <person name="Auch B."/>
            <person name="Kono T."/>
            <person name="Mallez S."/>
            <person name="Becker A."/>
            <person name="Gohl D.M."/>
            <person name="Silverstein K.A.T."/>
            <person name="Koren S."/>
            <person name="Bechman K.B."/>
            <person name="Herman A."/>
            <person name="Abrahante J.E."/>
            <person name="Garbe J."/>
        </authorList>
    </citation>
    <scope>NUCLEOTIDE SEQUENCE</scope>
    <source>
        <strain evidence="1">Duluth1</strain>
        <tissue evidence="1">Whole animal</tissue>
    </source>
</reference>
<comment type="caution">
    <text evidence="1">The sequence shown here is derived from an EMBL/GenBank/DDBJ whole genome shotgun (WGS) entry which is preliminary data.</text>
</comment>
<reference evidence="1" key="1">
    <citation type="journal article" date="2019" name="bioRxiv">
        <title>The Genome of the Zebra Mussel, Dreissena polymorpha: A Resource for Invasive Species Research.</title>
        <authorList>
            <person name="McCartney M.A."/>
            <person name="Auch B."/>
            <person name="Kono T."/>
            <person name="Mallez S."/>
            <person name="Zhang Y."/>
            <person name="Obille A."/>
            <person name="Becker A."/>
            <person name="Abrahante J.E."/>
            <person name="Garbe J."/>
            <person name="Badalamenti J.P."/>
            <person name="Herman A."/>
            <person name="Mangelson H."/>
            <person name="Liachko I."/>
            <person name="Sullivan S."/>
            <person name="Sone E.D."/>
            <person name="Koren S."/>
            <person name="Silverstein K.A.T."/>
            <person name="Beckman K.B."/>
            <person name="Gohl D.M."/>
        </authorList>
    </citation>
    <scope>NUCLEOTIDE SEQUENCE</scope>
    <source>
        <strain evidence="1">Duluth1</strain>
        <tissue evidence="1">Whole animal</tissue>
    </source>
</reference>
<keyword evidence="2" id="KW-1185">Reference proteome</keyword>
<name>A0A9D4KHG4_DREPO</name>
<gene>
    <name evidence="1" type="ORF">DPMN_113446</name>
</gene>
<proteinExistence type="predicted"/>
<protein>
    <submittedName>
        <fullName evidence="1">Uncharacterized protein</fullName>
    </submittedName>
</protein>
<dbReference type="AlphaFoldDB" id="A0A9D4KHG4"/>
<dbReference type="Proteomes" id="UP000828390">
    <property type="component" value="Unassembled WGS sequence"/>
</dbReference>
<organism evidence="1 2">
    <name type="scientific">Dreissena polymorpha</name>
    <name type="common">Zebra mussel</name>
    <name type="synonym">Mytilus polymorpha</name>
    <dbReference type="NCBI Taxonomy" id="45954"/>
    <lineage>
        <taxon>Eukaryota</taxon>
        <taxon>Metazoa</taxon>
        <taxon>Spiralia</taxon>
        <taxon>Lophotrochozoa</taxon>
        <taxon>Mollusca</taxon>
        <taxon>Bivalvia</taxon>
        <taxon>Autobranchia</taxon>
        <taxon>Heteroconchia</taxon>
        <taxon>Euheterodonta</taxon>
        <taxon>Imparidentia</taxon>
        <taxon>Neoheterodontei</taxon>
        <taxon>Myida</taxon>
        <taxon>Dreissenoidea</taxon>
        <taxon>Dreissenidae</taxon>
        <taxon>Dreissena</taxon>
    </lineage>
</organism>
<evidence type="ECO:0000313" key="1">
    <source>
        <dbReference type="EMBL" id="KAH3840005.1"/>
    </source>
</evidence>
<evidence type="ECO:0000313" key="2">
    <source>
        <dbReference type="Proteomes" id="UP000828390"/>
    </source>
</evidence>
<accession>A0A9D4KHG4</accession>
<sequence>MDITTSAENGEIWDCIRRRFQVLCKQEMMSIQLDVARATQNGIYITTLPAIVSRWQYTYMYYSCGKTGLNA</sequence>
<dbReference type="EMBL" id="JAIWYP010000004">
    <property type="protein sequence ID" value="KAH3840005.1"/>
    <property type="molecule type" value="Genomic_DNA"/>
</dbReference>